<organism evidence="1 2">
    <name type="scientific">Coemansia javaensis</name>
    <dbReference type="NCBI Taxonomy" id="2761396"/>
    <lineage>
        <taxon>Eukaryota</taxon>
        <taxon>Fungi</taxon>
        <taxon>Fungi incertae sedis</taxon>
        <taxon>Zoopagomycota</taxon>
        <taxon>Kickxellomycotina</taxon>
        <taxon>Kickxellomycetes</taxon>
        <taxon>Kickxellales</taxon>
        <taxon>Kickxellaceae</taxon>
        <taxon>Coemansia</taxon>
    </lineage>
</organism>
<dbReference type="AlphaFoldDB" id="A0A9W8LE17"/>
<protein>
    <submittedName>
        <fullName evidence="1">Uncharacterized protein</fullName>
    </submittedName>
</protein>
<sequence>MLEGHSIALECLSAGKSAYYEPKKDRVAYHEGTAVVELGKGPTVDDLISKMAARSADRLIRGNPRKCSLYVGSSEFPYGRGMSLKTACMAAKSGNLVLKVRGSTKPFKITVKHAGRIVNFTASFCQFDSLARVFEYCRAKHKLDMTKAKGYMCNNVPRKKEEVLMSIVSGGSIDITTW</sequence>
<reference evidence="1" key="1">
    <citation type="submission" date="2022-07" db="EMBL/GenBank/DDBJ databases">
        <title>Phylogenomic reconstructions and comparative analyses of Kickxellomycotina fungi.</title>
        <authorList>
            <person name="Reynolds N.K."/>
            <person name="Stajich J.E."/>
            <person name="Barry K."/>
            <person name="Grigoriev I.V."/>
            <person name="Crous P."/>
            <person name="Smith M.E."/>
        </authorList>
    </citation>
    <scope>NUCLEOTIDE SEQUENCE</scope>
    <source>
        <strain evidence="1">NBRC 105414</strain>
    </source>
</reference>
<dbReference type="EMBL" id="JANBUL010000270">
    <property type="protein sequence ID" value="KAJ2777754.1"/>
    <property type="molecule type" value="Genomic_DNA"/>
</dbReference>
<evidence type="ECO:0000313" key="1">
    <source>
        <dbReference type="EMBL" id="KAJ2777754.1"/>
    </source>
</evidence>
<gene>
    <name evidence="1" type="ORF">H4R18_004986</name>
</gene>
<keyword evidence="2" id="KW-1185">Reference proteome</keyword>
<name>A0A9W8LE17_9FUNG</name>
<accession>A0A9W8LE17</accession>
<proteinExistence type="predicted"/>
<evidence type="ECO:0000313" key="2">
    <source>
        <dbReference type="Proteomes" id="UP001140217"/>
    </source>
</evidence>
<comment type="caution">
    <text evidence="1">The sequence shown here is derived from an EMBL/GenBank/DDBJ whole genome shotgun (WGS) entry which is preliminary data.</text>
</comment>
<dbReference type="Proteomes" id="UP001140217">
    <property type="component" value="Unassembled WGS sequence"/>
</dbReference>